<dbReference type="Gene3D" id="3.90.320.10">
    <property type="match status" value="1"/>
</dbReference>
<evidence type="ECO:0000313" key="16">
    <source>
        <dbReference type="Proteomes" id="UP000547209"/>
    </source>
</evidence>
<dbReference type="InterPro" id="IPR042493">
    <property type="entry name" value="XPD_DNA_FeS"/>
</dbReference>
<dbReference type="InterPro" id="IPR011604">
    <property type="entry name" value="PDDEXK-like_dom_sf"/>
</dbReference>
<protein>
    <submittedName>
        <fullName evidence="15">ATP-dependent DNA helicase</fullName>
    </submittedName>
</protein>
<keyword evidence="12" id="KW-0413">Isomerase</keyword>
<dbReference type="SMART" id="SM00488">
    <property type="entry name" value="DEXDc2"/>
    <property type="match status" value="1"/>
</dbReference>
<dbReference type="Pfam" id="PF13307">
    <property type="entry name" value="Helicase_C_2"/>
    <property type="match status" value="1"/>
</dbReference>
<dbReference type="PANTHER" id="PTHR11472:SF34">
    <property type="entry name" value="REGULATOR OF TELOMERE ELONGATION HELICASE 1"/>
    <property type="match status" value="1"/>
</dbReference>
<gene>
    <name evidence="15" type="ORF">H7C19_31640</name>
</gene>
<keyword evidence="3" id="KW-0547">Nucleotide-binding</keyword>
<evidence type="ECO:0000256" key="3">
    <source>
        <dbReference type="ARBA" id="ARBA00022741"/>
    </source>
</evidence>
<evidence type="ECO:0000256" key="8">
    <source>
        <dbReference type="ARBA" id="ARBA00023004"/>
    </source>
</evidence>
<evidence type="ECO:0000256" key="7">
    <source>
        <dbReference type="ARBA" id="ARBA00022840"/>
    </source>
</evidence>
<evidence type="ECO:0000256" key="11">
    <source>
        <dbReference type="ARBA" id="ARBA00023204"/>
    </source>
</evidence>
<dbReference type="AlphaFoldDB" id="A0A7X0VIR9"/>
<evidence type="ECO:0000256" key="9">
    <source>
        <dbReference type="ARBA" id="ARBA00023014"/>
    </source>
</evidence>
<evidence type="ECO:0000313" key="15">
    <source>
        <dbReference type="EMBL" id="MBB6675221.1"/>
    </source>
</evidence>
<dbReference type="Proteomes" id="UP000547209">
    <property type="component" value="Unassembled WGS sequence"/>
</dbReference>
<sequence>MPDTVSIAVRPLVEYAFLSGSLDDRFRTATSLTEGTKAHQRVQSQYGELDQKEVYMRAEIPCGNLLFAVDGRCDGLLFADEGYIIEEIKSTRGDLAAIAEETYPVHWAQAYCYAYMYAKANGLERMRVRLTYVQVETGEDRRYERAVPFAELERLLADVVEKYAPYARMLHAHRRARDESIAELAFPFERYRAGQRRLAGAVFRSIEAGHSLFARAPTGIGKTMSTLYPAVKAIGQGTLQHLFYLTARTTTRTAAEEAIARMRDRGLRMHAVTITAKEKICFQDEVACSPDRCPFADGYYDRVNGAVLNMLTEETTMSREVIERYARKHRVCPFEFSLDAAYAADAIICDYNYVFDPRISLKRLAGERKADTALLVDEAHNLVDRAREMYSAVLKKRGFLEVQRAYKGVNASVHQAAKAVNAAFISLRKSIGDAGTLLLDGEPEALAAAVEAFIAAAERELAGGGARAETPLLLDAFFAAANWVRIGKLYDERYVTYAEIGRGGDVRIKLFCLDPSHLLRQMRKGYRSQVCFSATLSPLNFYMDMLGAEEEDYTISIPSPFDRAQWEVAILPVSTRFRDRERSIAPIVRRLAELIGRRPGNYLFFFPSYAYMNEVYGAFTAEAPDVRTLLQTAEMPEAERDRFLAAFDAENRETLAGFAVMGGVFSEGVDLVGDRLQGVVVVGVGMPQLGLERNLIKAHFDARGMNGFDYAYVYPGMNKVLQAGGRLIRSEQDRGVLVLVDDRYLQQPYRSLLPEEWRREEHE</sequence>
<evidence type="ECO:0000256" key="10">
    <source>
        <dbReference type="ARBA" id="ARBA00023125"/>
    </source>
</evidence>
<dbReference type="Gene3D" id="3.40.50.300">
    <property type="entry name" value="P-loop containing nucleotide triphosphate hydrolases"/>
    <property type="match status" value="2"/>
</dbReference>
<dbReference type="PROSITE" id="PS51193">
    <property type="entry name" value="HELICASE_ATP_BIND_2"/>
    <property type="match status" value="1"/>
</dbReference>
<evidence type="ECO:0000256" key="4">
    <source>
        <dbReference type="ARBA" id="ARBA00022763"/>
    </source>
</evidence>
<dbReference type="GO" id="GO:0003678">
    <property type="term" value="F:DNA helicase activity"/>
    <property type="evidence" value="ECO:0007669"/>
    <property type="project" value="InterPro"/>
</dbReference>
<dbReference type="EMBL" id="JACJVP010000066">
    <property type="protein sequence ID" value="MBB6675221.1"/>
    <property type="molecule type" value="Genomic_DNA"/>
</dbReference>
<dbReference type="SMART" id="SM00491">
    <property type="entry name" value="HELICc2"/>
    <property type="match status" value="1"/>
</dbReference>
<dbReference type="Gene3D" id="1.10.275.40">
    <property type="match status" value="1"/>
</dbReference>
<keyword evidence="10" id="KW-0238">DNA-binding</keyword>
<accession>A0A7X0VIR9</accession>
<dbReference type="GO" id="GO:0005524">
    <property type="term" value="F:ATP binding"/>
    <property type="evidence" value="ECO:0007669"/>
    <property type="project" value="UniProtKB-KW"/>
</dbReference>
<dbReference type="GO" id="GO:0006281">
    <property type="term" value="P:DNA repair"/>
    <property type="evidence" value="ECO:0007669"/>
    <property type="project" value="UniProtKB-KW"/>
</dbReference>
<evidence type="ECO:0000256" key="5">
    <source>
        <dbReference type="ARBA" id="ARBA00022801"/>
    </source>
</evidence>
<dbReference type="Gene3D" id="1.10.30.20">
    <property type="entry name" value="Bacterial XPD DNA helicase, FeS cluster domain"/>
    <property type="match status" value="1"/>
</dbReference>
<keyword evidence="1" id="KW-0004">4Fe-4S</keyword>
<proteinExistence type="inferred from homology"/>
<evidence type="ECO:0000256" key="2">
    <source>
        <dbReference type="ARBA" id="ARBA00022723"/>
    </source>
</evidence>
<evidence type="ECO:0000259" key="14">
    <source>
        <dbReference type="PROSITE" id="PS51193"/>
    </source>
</evidence>
<comment type="similarity">
    <text evidence="13">Belongs to the helicase family. DinG subfamily.</text>
</comment>
<dbReference type="Pfam" id="PF06733">
    <property type="entry name" value="DEAD_2"/>
    <property type="match status" value="1"/>
</dbReference>
<keyword evidence="5" id="KW-0378">Hydrolase</keyword>
<evidence type="ECO:0000256" key="1">
    <source>
        <dbReference type="ARBA" id="ARBA00022485"/>
    </source>
</evidence>
<keyword evidence="7" id="KW-0067">ATP-binding</keyword>
<evidence type="ECO:0000256" key="13">
    <source>
        <dbReference type="ARBA" id="ARBA00038058"/>
    </source>
</evidence>
<keyword evidence="16" id="KW-1185">Reference proteome</keyword>
<name>A0A7X0VIR9_9BACL</name>
<dbReference type="RefSeq" id="WP_185673078.1">
    <property type="nucleotide sequence ID" value="NZ_JACJVP010000066.1"/>
</dbReference>
<keyword evidence="9" id="KW-0411">Iron-sulfur</keyword>
<keyword evidence="8" id="KW-0408">Iron</keyword>
<dbReference type="PANTHER" id="PTHR11472">
    <property type="entry name" value="DNA REPAIR DEAD HELICASE RAD3/XP-D SUBFAMILY MEMBER"/>
    <property type="match status" value="1"/>
</dbReference>
<keyword evidence="11" id="KW-0234">DNA repair</keyword>
<dbReference type="InterPro" id="IPR006555">
    <property type="entry name" value="ATP-dep_Helicase_C"/>
</dbReference>
<reference evidence="15 16" key="1">
    <citation type="submission" date="2020-08" db="EMBL/GenBank/DDBJ databases">
        <title>Cohnella phylogeny.</title>
        <authorList>
            <person name="Dunlap C."/>
        </authorList>
    </citation>
    <scope>NUCLEOTIDE SEQUENCE [LARGE SCALE GENOMIC DNA]</scope>
    <source>
        <strain evidence="15 16">DSM 28246</strain>
    </source>
</reference>
<keyword evidence="4" id="KW-0227">DNA damage</keyword>
<dbReference type="GO" id="GO:0051539">
    <property type="term" value="F:4 iron, 4 sulfur cluster binding"/>
    <property type="evidence" value="ECO:0007669"/>
    <property type="project" value="UniProtKB-KW"/>
</dbReference>
<feature type="domain" description="Helicase ATP-binding" evidence="14">
    <location>
        <begin position="181"/>
        <end position="431"/>
    </location>
</feature>
<comment type="caution">
    <text evidence="15">The sequence shown here is derived from an EMBL/GenBank/DDBJ whole genome shotgun (WGS) entry which is preliminary data.</text>
</comment>
<dbReference type="GO" id="GO:0016818">
    <property type="term" value="F:hydrolase activity, acting on acid anhydrides, in phosphorus-containing anhydrides"/>
    <property type="evidence" value="ECO:0007669"/>
    <property type="project" value="InterPro"/>
</dbReference>
<dbReference type="InterPro" id="IPR014013">
    <property type="entry name" value="Helic_SF1/SF2_ATP-bd_DinG/Rad3"/>
</dbReference>
<dbReference type="GO" id="GO:0003677">
    <property type="term" value="F:DNA binding"/>
    <property type="evidence" value="ECO:0007669"/>
    <property type="project" value="UniProtKB-KW"/>
</dbReference>
<keyword evidence="2" id="KW-0479">Metal-binding</keyword>
<organism evidence="15 16">
    <name type="scientific">Cohnella nanjingensis</name>
    <dbReference type="NCBI Taxonomy" id="1387779"/>
    <lineage>
        <taxon>Bacteria</taxon>
        <taxon>Bacillati</taxon>
        <taxon>Bacillota</taxon>
        <taxon>Bacilli</taxon>
        <taxon>Bacillales</taxon>
        <taxon>Paenibacillaceae</taxon>
        <taxon>Cohnella</taxon>
    </lineage>
</organism>
<evidence type="ECO:0000256" key="6">
    <source>
        <dbReference type="ARBA" id="ARBA00022806"/>
    </source>
</evidence>
<dbReference type="SUPFAM" id="SSF52540">
    <property type="entry name" value="P-loop containing nucleoside triphosphate hydrolases"/>
    <property type="match status" value="2"/>
</dbReference>
<dbReference type="InterPro" id="IPR006554">
    <property type="entry name" value="Helicase-like_DEXD_c2"/>
</dbReference>
<dbReference type="GO" id="GO:0046872">
    <property type="term" value="F:metal ion binding"/>
    <property type="evidence" value="ECO:0007669"/>
    <property type="project" value="UniProtKB-KW"/>
</dbReference>
<evidence type="ECO:0000256" key="12">
    <source>
        <dbReference type="ARBA" id="ARBA00023235"/>
    </source>
</evidence>
<dbReference type="InterPro" id="IPR027417">
    <property type="entry name" value="P-loop_NTPase"/>
</dbReference>
<dbReference type="InterPro" id="IPR010614">
    <property type="entry name" value="RAD3-like_helicase_DEAD"/>
</dbReference>
<dbReference type="InterPro" id="IPR045028">
    <property type="entry name" value="DinG/Rad3-like"/>
</dbReference>
<keyword evidence="6 15" id="KW-0347">Helicase</keyword>